<organism evidence="2 3">
    <name type="scientific">Gracilariopsis chorda</name>
    <dbReference type="NCBI Taxonomy" id="448386"/>
    <lineage>
        <taxon>Eukaryota</taxon>
        <taxon>Rhodophyta</taxon>
        <taxon>Florideophyceae</taxon>
        <taxon>Rhodymeniophycidae</taxon>
        <taxon>Gracilariales</taxon>
        <taxon>Gracilariaceae</taxon>
        <taxon>Gracilariopsis</taxon>
    </lineage>
</organism>
<evidence type="ECO:0000256" key="1">
    <source>
        <dbReference type="SAM" id="SignalP"/>
    </source>
</evidence>
<evidence type="ECO:0000313" key="2">
    <source>
        <dbReference type="EMBL" id="PXF45049.1"/>
    </source>
</evidence>
<reference evidence="2 3" key="1">
    <citation type="journal article" date="2018" name="Mol. Biol. Evol.">
        <title>Analysis of the draft genome of the red seaweed Gracilariopsis chorda provides insights into genome size evolution in Rhodophyta.</title>
        <authorList>
            <person name="Lee J."/>
            <person name="Yang E.C."/>
            <person name="Graf L."/>
            <person name="Yang J.H."/>
            <person name="Qiu H."/>
            <person name="Zel Zion U."/>
            <person name="Chan C.X."/>
            <person name="Stephens T.G."/>
            <person name="Weber A.P.M."/>
            <person name="Boo G.H."/>
            <person name="Boo S.M."/>
            <person name="Kim K.M."/>
            <person name="Shin Y."/>
            <person name="Jung M."/>
            <person name="Lee S.J."/>
            <person name="Yim H.S."/>
            <person name="Lee J.H."/>
            <person name="Bhattacharya D."/>
            <person name="Yoon H.S."/>
        </authorList>
    </citation>
    <scope>NUCLEOTIDE SEQUENCE [LARGE SCALE GENOMIC DNA]</scope>
    <source>
        <strain evidence="2 3">SKKU-2015</strain>
        <tissue evidence="2">Whole body</tissue>
    </source>
</reference>
<feature type="signal peptide" evidence="1">
    <location>
        <begin position="1"/>
        <end position="22"/>
    </location>
</feature>
<comment type="caution">
    <text evidence="2">The sequence shown here is derived from an EMBL/GenBank/DDBJ whole genome shotgun (WGS) entry which is preliminary data.</text>
</comment>
<sequence>MHLLVILVEILFHSANFMLSSAELETVRSANHKISGDSSNIDEGARSFAFVDGNIKVGAVAIGTLNGPIPFGNTNEVC</sequence>
<gene>
    <name evidence="2" type="ORF">BWQ96_05190</name>
</gene>
<name>A0A2V3ISH6_9FLOR</name>
<dbReference type="EMBL" id="NBIV01000072">
    <property type="protein sequence ID" value="PXF45049.1"/>
    <property type="molecule type" value="Genomic_DNA"/>
</dbReference>
<accession>A0A2V3ISH6</accession>
<proteinExistence type="predicted"/>
<keyword evidence="3" id="KW-1185">Reference proteome</keyword>
<dbReference type="Proteomes" id="UP000247409">
    <property type="component" value="Unassembled WGS sequence"/>
</dbReference>
<keyword evidence="1" id="KW-0732">Signal</keyword>
<feature type="chain" id="PRO_5015954847" evidence="1">
    <location>
        <begin position="23"/>
        <end position="78"/>
    </location>
</feature>
<protein>
    <submittedName>
        <fullName evidence="2">Uncharacterized protein</fullName>
    </submittedName>
</protein>
<evidence type="ECO:0000313" key="3">
    <source>
        <dbReference type="Proteomes" id="UP000247409"/>
    </source>
</evidence>
<dbReference type="AlphaFoldDB" id="A0A2V3ISH6"/>